<dbReference type="InterPro" id="IPR014284">
    <property type="entry name" value="RNA_pol_sigma-70_dom"/>
</dbReference>
<dbReference type="PANTHER" id="PTHR43133:SF25">
    <property type="entry name" value="RNA POLYMERASE SIGMA FACTOR RFAY-RELATED"/>
    <property type="match status" value="1"/>
</dbReference>
<dbReference type="GO" id="GO:0016987">
    <property type="term" value="F:sigma factor activity"/>
    <property type="evidence" value="ECO:0007669"/>
    <property type="project" value="UniProtKB-KW"/>
</dbReference>
<dbReference type="EMBL" id="VFML01000001">
    <property type="protein sequence ID" value="TQJ01725.1"/>
    <property type="molecule type" value="Genomic_DNA"/>
</dbReference>
<dbReference type="PANTHER" id="PTHR43133">
    <property type="entry name" value="RNA POLYMERASE ECF-TYPE SIGMA FACTO"/>
    <property type="match status" value="1"/>
</dbReference>
<dbReference type="InterPro" id="IPR007627">
    <property type="entry name" value="RNA_pol_sigma70_r2"/>
</dbReference>
<evidence type="ECO:0000256" key="2">
    <source>
        <dbReference type="ARBA" id="ARBA00023015"/>
    </source>
</evidence>
<evidence type="ECO:0000256" key="3">
    <source>
        <dbReference type="ARBA" id="ARBA00023082"/>
    </source>
</evidence>
<organism evidence="9 10">
    <name type="scientific">Amycolatopsis cihanbeyliensis</name>
    <dbReference type="NCBI Taxonomy" id="1128664"/>
    <lineage>
        <taxon>Bacteria</taxon>
        <taxon>Bacillati</taxon>
        <taxon>Actinomycetota</taxon>
        <taxon>Actinomycetes</taxon>
        <taxon>Pseudonocardiales</taxon>
        <taxon>Pseudonocardiaceae</taxon>
        <taxon>Amycolatopsis</taxon>
    </lineage>
</organism>
<gene>
    <name evidence="9" type="ORF">FB471_1434</name>
</gene>
<dbReference type="InterPro" id="IPR000838">
    <property type="entry name" value="RNA_pol_sigma70_ECF_CS"/>
</dbReference>
<evidence type="ECO:0000259" key="8">
    <source>
        <dbReference type="Pfam" id="PF08281"/>
    </source>
</evidence>
<dbReference type="NCBIfam" id="TIGR02937">
    <property type="entry name" value="sigma70-ECF"/>
    <property type="match status" value="1"/>
</dbReference>
<dbReference type="SUPFAM" id="SSF88659">
    <property type="entry name" value="Sigma3 and sigma4 domains of RNA polymerase sigma factors"/>
    <property type="match status" value="1"/>
</dbReference>
<evidence type="ECO:0000256" key="4">
    <source>
        <dbReference type="ARBA" id="ARBA00023125"/>
    </source>
</evidence>
<dbReference type="AlphaFoldDB" id="A0A542DF73"/>
<dbReference type="SUPFAM" id="SSF88946">
    <property type="entry name" value="Sigma2 domain of RNA polymerase sigma factors"/>
    <property type="match status" value="1"/>
</dbReference>
<feature type="domain" description="RNA polymerase sigma factor 70 region 4 type 2" evidence="8">
    <location>
        <begin position="126"/>
        <end position="177"/>
    </location>
</feature>
<dbReference type="InterPro" id="IPR036388">
    <property type="entry name" value="WH-like_DNA-bd_sf"/>
</dbReference>
<evidence type="ECO:0000256" key="5">
    <source>
        <dbReference type="ARBA" id="ARBA00023163"/>
    </source>
</evidence>
<dbReference type="GO" id="GO:0006352">
    <property type="term" value="P:DNA-templated transcription initiation"/>
    <property type="evidence" value="ECO:0007669"/>
    <property type="project" value="InterPro"/>
</dbReference>
<protein>
    <recommendedName>
        <fullName evidence="6">RNA polymerase sigma factor</fullName>
    </recommendedName>
</protein>
<evidence type="ECO:0000256" key="1">
    <source>
        <dbReference type="ARBA" id="ARBA00010641"/>
    </source>
</evidence>
<dbReference type="InterPro" id="IPR013249">
    <property type="entry name" value="RNA_pol_sigma70_r4_t2"/>
</dbReference>
<keyword evidence="4 6" id="KW-0238">DNA-binding</keyword>
<comment type="similarity">
    <text evidence="1 6">Belongs to the sigma-70 factor family. ECF subfamily.</text>
</comment>
<dbReference type="Proteomes" id="UP000320876">
    <property type="component" value="Unassembled WGS sequence"/>
</dbReference>
<dbReference type="Gene3D" id="1.10.10.10">
    <property type="entry name" value="Winged helix-like DNA-binding domain superfamily/Winged helix DNA-binding domain"/>
    <property type="match status" value="1"/>
</dbReference>
<dbReference type="PROSITE" id="PS01063">
    <property type="entry name" value="SIGMA70_ECF"/>
    <property type="match status" value="1"/>
</dbReference>
<dbReference type="Pfam" id="PF08281">
    <property type="entry name" value="Sigma70_r4_2"/>
    <property type="match status" value="1"/>
</dbReference>
<dbReference type="CDD" id="cd06171">
    <property type="entry name" value="Sigma70_r4"/>
    <property type="match status" value="1"/>
</dbReference>
<feature type="domain" description="RNA polymerase sigma-70 region 2" evidence="7">
    <location>
        <begin position="33"/>
        <end position="90"/>
    </location>
</feature>
<dbReference type="InterPro" id="IPR013324">
    <property type="entry name" value="RNA_pol_sigma_r3/r4-like"/>
</dbReference>
<dbReference type="RefSeq" id="WP_246076275.1">
    <property type="nucleotide sequence ID" value="NZ_VFML01000001.1"/>
</dbReference>
<proteinExistence type="inferred from homology"/>
<name>A0A542DF73_AMYCI</name>
<evidence type="ECO:0000259" key="7">
    <source>
        <dbReference type="Pfam" id="PF04542"/>
    </source>
</evidence>
<dbReference type="InterPro" id="IPR013325">
    <property type="entry name" value="RNA_pol_sigma_r2"/>
</dbReference>
<evidence type="ECO:0000313" key="10">
    <source>
        <dbReference type="Proteomes" id="UP000320876"/>
    </source>
</evidence>
<evidence type="ECO:0000313" key="9">
    <source>
        <dbReference type="EMBL" id="TQJ01725.1"/>
    </source>
</evidence>
<keyword evidence="10" id="KW-1185">Reference proteome</keyword>
<dbReference type="Gene3D" id="1.10.1740.10">
    <property type="match status" value="1"/>
</dbReference>
<keyword evidence="5 6" id="KW-0804">Transcription</keyword>
<dbReference type="Pfam" id="PF04542">
    <property type="entry name" value="Sigma70_r2"/>
    <property type="match status" value="1"/>
</dbReference>
<accession>A0A542DF73</accession>
<dbReference type="GO" id="GO:0006950">
    <property type="term" value="P:response to stress"/>
    <property type="evidence" value="ECO:0007669"/>
    <property type="project" value="UniProtKB-ARBA"/>
</dbReference>
<keyword evidence="2 6" id="KW-0805">Transcription regulation</keyword>
<dbReference type="InterPro" id="IPR039425">
    <property type="entry name" value="RNA_pol_sigma-70-like"/>
</dbReference>
<keyword evidence="3 6" id="KW-0731">Sigma factor</keyword>
<reference evidence="9 10" key="1">
    <citation type="submission" date="2019-06" db="EMBL/GenBank/DDBJ databases">
        <title>Sequencing the genomes of 1000 actinobacteria strains.</title>
        <authorList>
            <person name="Klenk H.-P."/>
        </authorList>
    </citation>
    <scope>NUCLEOTIDE SEQUENCE [LARGE SCALE GENOMIC DNA]</scope>
    <source>
        <strain evidence="9 10">DSM 45679</strain>
    </source>
</reference>
<sequence length="193" mass="21636">MTVGLLEVEVTVATLRTRYEVFAQYVLPETEVLYRVARTLTAQPADAEDLVQETLLRAYRAVDRFDGEHPRAWLLTILRNAEHNRHRRRRPQLLLDPEQAMERAAEHEDGAADPAHVIVDLRFTTEVSAAFDALPEKYREVVAMVDVDGLGYAEAAAALGVPIGTVMSRLHRGRKQIRRQLTAAGITVGRGSR</sequence>
<evidence type="ECO:0000256" key="6">
    <source>
        <dbReference type="RuleBase" id="RU000716"/>
    </source>
</evidence>
<dbReference type="GO" id="GO:0003677">
    <property type="term" value="F:DNA binding"/>
    <property type="evidence" value="ECO:0007669"/>
    <property type="project" value="UniProtKB-KW"/>
</dbReference>
<comment type="caution">
    <text evidence="9">The sequence shown here is derived from an EMBL/GenBank/DDBJ whole genome shotgun (WGS) entry which is preliminary data.</text>
</comment>